<dbReference type="Pfam" id="PF24973">
    <property type="entry name" value="EGF_LMN_ATRN"/>
    <property type="match status" value="2"/>
</dbReference>
<dbReference type="GO" id="GO:0007155">
    <property type="term" value="P:cell adhesion"/>
    <property type="evidence" value="ECO:0007669"/>
    <property type="project" value="UniProtKB-KW"/>
</dbReference>
<dbReference type="PRINTS" id="PR00011">
    <property type="entry name" value="EGFLAMININ"/>
</dbReference>
<feature type="domain" description="Laminin EGF-like" evidence="26">
    <location>
        <begin position="1255"/>
        <end position="1302"/>
    </location>
</feature>
<dbReference type="PROSITE" id="PS51117">
    <property type="entry name" value="LAMININ_NTER"/>
    <property type="match status" value="1"/>
</dbReference>
<dbReference type="FunFam" id="2.170.300.10:FF:000001">
    <property type="entry name" value="Laminin subunit beta-1"/>
    <property type="match status" value="1"/>
</dbReference>
<feature type="disulfide bond" evidence="24">
    <location>
        <begin position="1257"/>
        <end position="1274"/>
    </location>
</feature>
<dbReference type="InterPro" id="IPR056863">
    <property type="entry name" value="LMN_ATRN_NET-like_EGF"/>
</dbReference>
<feature type="domain" description="Laminin EGF-like" evidence="26">
    <location>
        <begin position="448"/>
        <end position="510"/>
    </location>
</feature>
<dbReference type="EnsemblMetazoa" id="ACUA017753-RA">
    <property type="protein sequence ID" value="ACUA017753-PA"/>
    <property type="gene ID" value="ACUA017753"/>
</dbReference>
<dbReference type="FunFam" id="2.10.25.10:FF:000333">
    <property type="entry name" value="netrin-4 isoform X2"/>
    <property type="match status" value="1"/>
</dbReference>
<evidence type="ECO:0000313" key="29">
    <source>
        <dbReference type="EnsemblMetazoa" id="ACUA017753-PA"/>
    </source>
</evidence>
<feature type="disulfide bond" evidence="24">
    <location>
        <begin position="951"/>
        <end position="968"/>
    </location>
</feature>
<feature type="domain" description="Laminin EGF-like" evidence="26">
    <location>
        <begin position="1303"/>
        <end position="1349"/>
    </location>
</feature>
<dbReference type="InterPro" id="IPR000742">
    <property type="entry name" value="EGF"/>
</dbReference>
<evidence type="ECO:0000256" key="10">
    <source>
        <dbReference type="ARBA" id="ARBA00023054"/>
    </source>
</evidence>
<evidence type="ECO:0000259" key="26">
    <source>
        <dbReference type="PROSITE" id="PS50027"/>
    </source>
</evidence>
<keyword evidence="8" id="KW-0084">Basement membrane</keyword>
<dbReference type="Gene3D" id="2.60.120.260">
    <property type="entry name" value="Galactose-binding domain-like"/>
    <property type="match status" value="1"/>
</dbReference>
<evidence type="ECO:0000256" key="20">
    <source>
        <dbReference type="ARBA" id="ARBA00080055"/>
    </source>
</evidence>
<feature type="disulfide bond" evidence="24">
    <location>
        <begin position="1255"/>
        <end position="1267"/>
    </location>
</feature>
<proteinExistence type="predicted"/>
<evidence type="ECO:0000256" key="16">
    <source>
        <dbReference type="ARBA" id="ARBA00075305"/>
    </source>
</evidence>
<evidence type="ECO:0000256" key="6">
    <source>
        <dbReference type="ARBA" id="ARBA00022729"/>
    </source>
</evidence>
<keyword evidence="11 24" id="KW-1015">Disulfide bond</keyword>
<accession>A0A182MGI7</accession>
<feature type="disulfide bond" evidence="24">
    <location>
        <begin position="949"/>
        <end position="961"/>
    </location>
</feature>
<comment type="subunit">
    <text evidence="14">Laminin is a complex glycoprotein, consisting of three different polypeptide chains (alpha, beta, gamma), which are bound to each other by disulfide bonds into a cross-shaped molecule comprising one long and three short arms with globules at each end. Beta-2 is a subunit of laminin-3 (laminin-121 or S-laminin), laminin-4 (laminin-221 or S-merosin), laminin-7 (laminin-321 or KS-laminin), laminin-9 (laminin-421), laminin-11 (laminin-521), laminin-14 (laminin-423) and laminin-15 (laminin-523).</text>
</comment>
<dbReference type="Gene3D" id="2.170.300.10">
    <property type="entry name" value="Tie2 ligand-binding domain superfamily"/>
    <property type="match status" value="2"/>
</dbReference>
<feature type="disulfide bond" evidence="24">
    <location>
        <begin position="1062"/>
        <end position="1071"/>
    </location>
</feature>
<dbReference type="Gene3D" id="2.10.25.10">
    <property type="entry name" value="Laminin"/>
    <property type="match status" value="9"/>
</dbReference>
<feature type="domain" description="Laminin N-terminal" evidence="28">
    <location>
        <begin position="210"/>
        <end position="447"/>
    </location>
</feature>
<feature type="disulfide bond" evidence="24">
    <location>
        <begin position="668"/>
        <end position="682"/>
    </location>
</feature>
<feature type="disulfide bond" evidence="24">
    <location>
        <begin position="999"/>
        <end position="1016"/>
    </location>
</feature>
<dbReference type="GO" id="GO:0048731">
    <property type="term" value="P:system development"/>
    <property type="evidence" value="ECO:0007669"/>
    <property type="project" value="UniProtKB-ARBA"/>
</dbReference>
<feature type="domain" description="Laminin EGF-like" evidence="26">
    <location>
        <begin position="1043"/>
        <end position="1092"/>
    </location>
</feature>
<dbReference type="Pfam" id="PF00053">
    <property type="entry name" value="EGF_laminin"/>
    <property type="match status" value="11"/>
</dbReference>
<keyword evidence="5" id="KW-0597">Phosphoprotein</keyword>
<feature type="coiled-coil region" evidence="25">
    <location>
        <begin position="1421"/>
        <end position="1455"/>
    </location>
</feature>
<evidence type="ECO:0000256" key="3">
    <source>
        <dbReference type="ARBA" id="ARBA00022525"/>
    </source>
</evidence>
<feature type="domain" description="Laminin IV type B" evidence="27">
    <location>
        <begin position="723"/>
        <end position="943"/>
    </location>
</feature>
<feature type="disulfide bond" evidence="24">
    <location>
        <begin position="541"/>
        <end position="550"/>
    </location>
</feature>
<dbReference type="PROSITE" id="PS51116">
    <property type="entry name" value="LAMININ_IVB"/>
    <property type="match status" value="1"/>
</dbReference>
<feature type="disulfide bond" evidence="24">
    <location>
        <begin position="1303"/>
        <end position="1315"/>
    </location>
</feature>
<comment type="caution">
    <text evidence="24">Lacks conserved residue(s) required for the propagation of feature annotation.</text>
</comment>
<evidence type="ECO:0000256" key="18">
    <source>
        <dbReference type="ARBA" id="ARBA00079179"/>
    </source>
</evidence>
<evidence type="ECO:0000256" key="13">
    <source>
        <dbReference type="ARBA" id="ARBA00023292"/>
    </source>
</evidence>
<dbReference type="Pfam" id="PF00055">
    <property type="entry name" value="Laminin_N"/>
    <property type="match status" value="1"/>
</dbReference>
<feature type="domain" description="Laminin EGF-like" evidence="26">
    <location>
        <begin position="1204"/>
        <end position="1254"/>
    </location>
</feature>
<evidence type="ECO:0000256" key="7">
    <source>
        <dbReference type="ARBA" id="ARBA00022737"/>
    </source>
</evidence>
<feature type="domain" description="Laminin EGF-like" evidence="26">
    <location>
        <begin position="1152"/>
        <end position="1203"/>
    </location>
</feature>
<evidence type="ECO:0000256" key="4">
    <source>
        <dbReference type="ARBA" id="ARBA00022530"/>
    </source>
</evidence>
<feature type="coiled-coil region" evidence="25">
    <location>
        <begin position="1607"/>
        <end position="1659"/>
    </location>
</feature>
<evidence type="ECO:0000256" key="23">
    <source>
        <dbReference type="ARBA" id="ARBA00081237"/>
    </source>
</evidence>
<feature type="disulfide bond" evidence="24">
    <location>
        <begin position="1176"/>
        <end position="1185"/>
    </location>
</feature>
<evidence type="ECO:0000256" key="25">
    <source>
        <dbReference type="SAM" id="Coils"/>
    </source>
</evidence>
<keyword evidence="4" id="KW-0272">Extracellular matrix</keyword>
<feature type="disulfide bond" evidence="24">
    <location>
        <begin position="997"/>
        <end position="1009"/>
    </location>
</feature>
<dbReference type="FunFam" id="2.60.120.260:FF:000010">
    <property type="entry name" value="Laminin subunit beta 1"/>
    <property type="match status" value="1"/>
</dbReference>
<dbReference type="FunFam" id="2.10.25.10:FF:000011">
    <property type="entry name" value="Cadherin EGF LAG seven-pass G-type receptor"/>
    <property type="match status" value="1"/>
</dbReference>
<dbReference type="PANTHER" id="PTHR10574">
    <property type="entry name" value="NETRIN/LAMININ-RELATED"/>
    <property type="match status" value="1"/>
</dbReference>
<dbReference type="GO" id="GO:0009887">
    <property type="term" value="P:animal organ morphogenesis"/>
    <property type="evidence" value="ECO:0007669"/>
    <property type="project" value="TreeGrafter"/>
</dbReference>
<evidence type="ECO:0000256" key="22">
    <source>
        <dbReference type="ARBA" id="ARBA00080856"/>
    </source>
</evidence>
<dbReference type="SMART" id="SM00136">
    <property type="entry name" value="LamNT"/>
    <property type="match status" value="1"/>
</dbReference>
<dbReference type="SMART" id="SM00181">
    <property type="entry name" value="EGF"/>
    <property type="match status" value="9"/>
</dbReference>
<dbReference type="InterPro" id="IPR050440">
    <property type="entry name" value="Laminin/Netrin_ECM"/>
</dbReference>
<reference evidence="30" key="1">
    <citation type="submission" date="2013-09" db="EMBL/GenBank/DDBJ databases">
        <title>The Genome Sequence of Anopheles culicifacies species A.</title>
        <authorList>
            <consortium name="The Broad Institute Genomics Platform"/>
            <person name="Neafsey D.E."/>
            <person name="Besansky N."/>
            <person name="Howell P."/>
            <person name="Walton C."/>
            <person name="Young S.K."/>
            <person name="Zeng Q."/>
            <person name="Gargeya S."/>
            <person name="Fitzgerald M."/>
            <person name="Haas B."/>
            <person name="Abouelleil A."/>
            <person name="Allen A.W."/>
            <person name="Alvarado L."/>
            <person name="Arachchi H.M."/>
            <person name="Berlin A.M."/>
            <person name="Chapman S.B."/>
            <person name="Gainer-Dewar J."/>
            <person name="Goldberg J."/>
            <person name="Griggs A."/>
            <person name="Gujja S."/>
            <person name="Hansen M."/>
            <person name="Howarth C."/>
            <person name="Imamovic A."/>
            <person name="Ireland A."/>
            <person name="Larimer J."/>
            <person name="McCowan C."/>
            <person name="Murphy C."/>
            <person name="Pearson M."/>
            <person name="Poon T.W."/>
            <person name="Priest M."/>
            <person name="Roberts A."/>
            <person name="Saif S."/>
            <person name="Shea T."/>
            <person name="Sisk P."/>
            <person name="Sykes S."/>
            <person name="Wortman J."/>
            <person name="Nusbaum C."/>
            <person name="Birren B."/>
        </authorList>
    </citation>
    <scope>NUCLEOTIDE SEQUENCE [LARGE SCALE GENOMIC DNA]</scope>
    <source>
        <strain evidence="30">A-37</strain>
    </source>
</reference>
<feature type="disulfide bond" evidence="24">
    <location>
        <begin position="1324"/>
        <end position="1333"/>
    </location>
</feature>
<organism evidence="29 30">
    <name type="scientific">Anopheles culicifacies</name>
    <dbReference type="NCBI Taxonomy" id="139723"/>
    <lineage>
        <taxon>Eukaryota</taxon>
        <taxon>Metazoa</taxon>
        <taxon>Ecdysozoa</taxon>
        <taxon>Arthropoda</taxon>
        <taxon>Hexapoda</taxon>
        <taxon>Insecta</taxon>
        <taxon>Pterygota</taxon>
        <taxon>Neoptera</taxon>
        <taxon>Endopterygota</taxon>
        <taxon>Diptera</taxon>
        <taxon>Nematocera</taxon>
        <taxon>Culicoidea</taxon>
        <taxon>Culicidae</taxon>
        <taxon>Anophelinae</taxon>
        <taxon>Anopheles</taxon>
        <taxon>culicifacies species complex</taxon>
    </lineage>
</organism>
<feature type="disulfide bond" evidence="24">
    <location>
        <begin position="1018"/>
        <end position="1027"/>
    </location>
</feature>
<evidence type="ECO:0000256" key="8">
    <source>
        <dbReference type="ARBA" id="ARBA00022869"/>
    </source>
</evidence>
<evidence type="ECO:0000256" key="1">
    <source>
        <dbReference type="ARBA" id="ARBA00002418"/>
    </source>
</evidence>
<dbReference type="Proteomes" id="UP000075883">
    <property type="component" value="Unassembled WGS sequence"/>
</dbReference>
<keyword evidence="7" id="KW-0677">Repeat</keyword>
<dbReference type="FunFam" id="2.170.300.10:FF:000004">
    <property type="entry name" value="Laminin subunit beta 1"/>
    <property type="match status" value="1"/>
</dbReference>
<evidence type="ECO:0000256" key="9">
    <source>
        <dbReference type="ARBA" id="ARBA00022889"/>
    </source>
</evidence>
<feature type="domain" description="Laminin EGF-like" evidence="26">
    <location>
        <begin position="574"/>
        <end position="633"/>
    </location>
</feature>
<keyword evidence="12" id="KW-0325">Glycoprotein</keyword>
<dbReference type="PROSITE" id="PS01248">
    <property type="entry name" value="EGF_LAM_1"/>
    <property type="match status" value="5"/>
</dbReference>
<dbReference type="FunFam" id="2.10.25.10:FF:000101">
    <property type="entry name" value="Laminin subunit beta 1"/>
    <property type="match status" value="1"/>
</dbReference>
<keyword evidence="13 24" id="KW-0424">Laminin EGF-like domain</keyword>
<dbReference type="Pfam" id="PF21199">
    <property type="entry name" value="LAMININ_IV_B"/>
    <property type="match status" value="1"/>
</dbReference>
<keyword evidence="6" id="KW-0732">Signal</keyword>
<dbReference type="PANTHER" id="PTHR10574:SF375">
    <property type="entry name" value="LAMININ SUBUNIT BETA-1"/>
    <property type="match status" value="1"/>
</dbReference>
<feature type="domain" description="Laminin EGF-like" evidence="26">
    <location>
        <begin position="511"/>
        <end position="573"/>
    </location>
</feature>
<evidence type="ECO:0000256" key="2">
    <source>
        <dbReference type="ARBA" id="ARBA00004302"/>
    </source>
</evidence>
<dbReference type="FunFam" id="2.10.25.10:FF:000065">
    <property type="entry name" value="Laminin subunit beta 1"/>
    <property type="match status" value="1"/>
</dbReference>
<dbReference type="GO" id="GO:0009888">
    <property type="term" value="P:tissue development"/>
    <property type="evidence" value="ECO:0007669"/>
    <property type="project" value="TreeGrafter"/>
</dbReference>
<reference evidence="29" key="2">
    <citation type="submission" date="2020-05" db="UniProtKB">
        <authorList>
            <consortium name="EnsemblMetazoa"/>
        </authorList>
    </citation>
    <scope>IDENTIFICATION</scope>
    <source>
        <strain evidence="29">A-37</strain>
    </source>
</reference>
<dbReference type="SUPFAM" id="SSF90257">
    <property type="entry name" value="Myosin rod fragments"/>
    <property type="match status" value="1"/>
</dbReference>
<dbReference type="FunFam" id="2.10.25.10:FF:000074">
    <property type="entry name" value="Laminin subunit alpha"/>
    <property type="match status" value="1"/>
</dbReference>
<feature type="disulfide bond" evidence="24">
    <location>
        <begin position="1276"/>
        <end position="1285"/>
    </location>
</feature>
<evidence type="ECO:0000259" key="27">
    <source>
        <dbReference type="PROSITE" id="PS51116"/>
    </source>
</evidence>
<evidence type="ECO:0000256" key="24">
    <source>
        <dbReference type="PROSITE-ProRule" id="PRU00460"/>
    </source>
</evidence>
<evidence type="ECO:0000259" key="28">
    <source>
        <dbReference type="PROSITE" id="PS51117"/>
    </source>
</evidence>
<dbReference type="FunFam" id="2.10.25.10:FF:000145">
    <property type="entry name" value="Laminin subunit beta 1"/>
    <property type="match status" value="1"/>
</dbReference>
<dbReference type="FunFam" id="2.10.25.10:FF:000130">
    <property type="entry name" value="Laminin subunit beta 1"/>
    <property type="match status" value="1"/>
</dbReference>
<feature type="disulfide bond" evidence="24">
    <location>
        <begin position="656"/>
        <end position="665"/>
    </location>
</feature>
<dbReference type="SMART" id="SM00180">
    <property type="entry name" value="EGF_Lam"/>
    <property type="match status" value="13"/>
</dbReference>
<feature type="disulfide bond" evidence="24">
    <location>
        <begin position="476"/>
        <end position="485"/>
    </location>
</feature>
<dbReference type="SUPFAM" id="SSF57196">
    <property type="entry name" value="EGF/Laminin"/>
    <property type="match status" value="13"/>
</dbReference>
<dbReference type="InterPro" id="IPR002049">
    <property type="entry name" value="LE_dom"/>
</dbReference>
<dbReference type="STRING" id="139723.A0A182MGI7"/>
<dbReference type="GO" id="GO:0005608">
    <property type="term" value="C:laminin-3 complex"/>
    <property type="evidence" value="ECO:0007669"/>
    <property type="project" value="UniProtKB-ARBA"/>
</dbReference>
<evidence type="ECO:0000256" key="5">
    <source>
        <dbReference type="ARBA" id="ARBA00022553"/>
    </source>
</evidence>
<comment type="function">
    <text evidence="1">Binding to cells via a high affinity receptor, laminin is thought to mediate the attachment, migration and organization of cells into tissues during embryonic development by interacting with other extracellular matrix components.</text>
</comment>
<dbReference type="InterPro" id="IPR008211">
    <property type="entry name" value="Laminin_N"/>
</dbReference>
<protein>
    <recommendedName>
        <fullName evidence="15">Laminin subunit beta-2</fullName>
    </recommendedName>
    <alternativeName>
        <fullName evidence="18">Laminin-11 subunit beta</fullName>
    </alternativeName>
    <alternativeName>
        <fullName evidence="19">Laminin-14 subunit beta</fullName>
    </alternativeName>
    <alternativeName>
        <fullName evidence="23">Laminin-15 subunit beta</fullName>
    </alternativeName>
    <alternativeName>
        <fullName evidence="22">Laminin-3 subunit beta</fullName>
    </alternativeName>
    <alternativeName>
        <fullName evidence="21">Laminin-4 subunit beta</fullName>
    </alternativeName>
    <alternativeName>
        <fullName evidence="17">Laminin-7 subunit beta</fullName>
    </alternativeName>
    <alternativeName>
        <fullName evidence="20">Laminin-9 subunit beta</fullName>
    </alternativeName>
    <alternativeName>
        <fullName evidence="16">S-laminin subunit beta</fullName>
    </alternativeName>
</protein>
<dbReference type="FunFam" id="2.10.25.10:FF:000084">
    <property type="entry name" value="Laminin subunit alpha 3"/>
    <property type="match status" value="1"/>
</dbReference>
<dbReference type="InterPro" id="IPR013015">
    <property type="entry name" value="Laminin_IV_B"/>
</dbReference>
<feature type="domain" description="Laminin EGF-like" evidence="26">
    <location>
        <begin position="997"/>
        <end position="1042"/>
    </location>
</feature>
<feature type="disulfide bond" evidence="24">
    <location>
        <begin position="970"/>
        <end position="979"/>
    </location>
</feature>
<name>A0A182MGI7_9DIPT</name>
<dbReference type="GO" id="GO:0048468">
    <property type="term" value="P:cell development"/>
    <property type="evidence" value="ECO:0007669"/>
    <property type="project" value="UniProtKB-ARBA"/>
</dbReference>
<keyword evidence="9" id="KW-0130">Cell adhesion</keyword>
<evidence type="ECO:0000256" key="14">
    <source>
        <dbReference type="ARBA" id="ARBA00065009"/>
    </source>
</evidence>
<feature type="disulfide bond" evidence="24">
    <location>
        <begin position="1227"/>
        <end position="1236"/>
    </location>
</feature>
<evidence type="ECO:0000256" key="12">
    <source>
        <dbReference type="ARBA" id="ARBA00023180"/>
    </source>
</evidence>
<dbReference type="EMBL" id="AXCM01000734">
    <property type="status" value="NOT_ANNOTATED_CDS"/>
    <property type="molecule type" value="Genomic_DNA"/>
</dbReference>
<evidence type="ECO:0000256" key="11">
    <source>
        <dbReference type="ARBA" id="ARBA00023157"/>
    </source>
</evidence>
<feature type="domain" description="Laminin EGF-like" evidence="26">
    <location>
        <begin position="634"/>
        <end position="684"/>
    </location>
</feature>
<dbReference type="CDD" id="cd00055">
    <property type="entry name" value="EGF_Lam"/>
    <property type="match status" value="13"/>
</dbReference>
<keyword evidence="10 25" id="KW-0175">Coiled coil</keyword>
<dbReference type="VEuPathDB" id="VectorBase:ACUA017753"/>
<dbReference type="FunFam" id="2.10.25.10:FF:000135">
    <property type="entry name" value="Laminin subunit beta 4"/>
    <property type="match status" value="2"/>
</dbReference>
<evidence type="ECO:0000256" key="21">
    <source>
        <dbReference type="ARBA" id="ARBA00080199"/>
    </source>
</evidence>
<feature type="disulfide bond" evidence="24">
    <location>
        <begin position="1305"/>
        <end position="1322"/>
    </location>
</feature>
<keyword evidence="3" id="KW-0964">Secreted</keyword>
<evidence type="ECO:0000256" key="15">
    <source>
        <dbReference type="ARBA" id="ARBA00071082"/>
    </source>
</evidence>
<comment type="subcellular location">
    <subcellularLocation>
        <location evidence="2">Secreted</location>
        <location evidence="2">Extracellular space</location>
        <location evidence="2">Extracellular matrix</location>
        <location evidence="2">Basement membrane</location>
    </subcellularLocation>
</comment>
<dbReference type="FunFam" id="2.10.25.10:FF:000082">
    <property type="entry name" value="Laminin subunit alpha 1"/>
    <property type="match status" value="1"/>
</dbReference>
<feature type="coiled-coil region" evidence="25">
    <location>
        <begin position="1776"/>
        <end position="1929"/>
    </location>
</feature>
<dbReference type="GO" id="GO:0030054">
    <property type="term" value="C:cell junction"/>
    <property type="evidence" value="ECO:0007669"/>
    <property type="project" value="UniProtKB-ARBA"/>
</dbReference>
<dbReference type="PROSITE" id="PS50027">
    <property type="entry name" value="EGF_LAM_2"/>
    <property type="match status" value="11"/>
</dbReference>
<sequence length="1948" mass="218562">MLDNSDQDFDGEIGVDLLPLHHYQCRRWGFGVASADSTAARIQMVGDPMAFRRHSKRESLILSSNAQRRPYGNNRMVAAAPGSNYGTTTVPVVLRGDQQPPIDDGESMEFTDEDEPLPNLQYTGMINNHINYNKYNSIFYPPGSLAPGGFDDVALDKVSYRTYHHQRHQMHETPQYRTYYQQHRVGGPWQQHQRAGVASRPPVHRVHPCEQSSCYPATGNLLIGRENRLEASSTCGTIQPERYCIVSHLEEKKCFLCDTRRETEGDPMRNHRIGQIIYKMQPGTVEQTWWQSENGRENVTIQLDLEAEFHFTHLIIVFATFRPAAMLIERSYDFGKTWHVYKYFAHSCRESFPHAPLVARNITDVVCDHRYSGVEPSKNGEVIYRVLPPNMNIENPYAEHVQNMLKMTNLRVNFTKLHSLGDNLLDDRDEIQEKYYYAISNMIVRGSCSCYGHASRCLPLEGVRNTVDMVHGRCECTHNTKGLNCEECEDFFNDLPWKPALGKQTNACKKCNCNNHATSCHFDQAVYEHSGRVSGGVCDNCQHNTQGYHCEECSPFFYRDPNEDIQSPYVCKPCDCDPRGSLDDGICDSIADEENGIVAGACHCKRNVNGRRCDHCREGFWNFDEHNPEGCQPCTCNTLGTVNNSGCNVYTGECICKRLVTGRDCNQCMPETYGLSDSLEGCTPCNCHPGGSLDNSCDVITGQCRCRPHMQGRDCSEPKQHYFIPPLHRIVEAEIPTTFCESVGGQNCSVVVRERPNDRDADFTGPGFIRASEGTVLRFTVDDIPKTMNYDVMVRYQPQMKGDWENVRMTVIRPEVYDPEGPCANSHPSYERDITTTLSEYDSSAIALHDICLESGKTYKFIVSFHRHAPYDDNPTAQILIDSIVLIPRIEITPILQGTHQAEVRHREYVNLGCNHTYYDVNYIINAPEECKDLLKTISVYINNGATPCECNPTGSKSKKCAESGGFCTCKTNVVGRQCDRCAPGTYGFGPEGCKACDCNSIGSKDNDCDLITGQCNCHPNTYGRECDQCQPGFWNFPNCQICECNGHTPTCNSKTGECIHCQDFTQGWRCDHCIDGYYGNPLLGSSIGCRPCRCPDTVASGHSYANECYLHPSTNDVICSCELGYSGARCDVCADNFYGNPEKPGGQCQPCDCSNNVDPKRPGNCDAKSGKCLQCLYNTEGDHCEYCRDGFYGDALRQDCRDCDCNLLGTNQTIQHCDRYTGQCPCLRNVKGQYCDECIENHWKIASGEGCEACDCDPVGALSEQCNPYDGQCSCKSGFGGRQCNQCEAYFWGDPNVECKPCECNAYGSATQQCDRVTGKCACKSGIGGYKCDQCDRGYLGQAPYCEPCGECFDNWDMILDGLRNETDRTIEEAKTIKKLGATGAYKKEFDSISKKIAQIEGLLNNTISDREIEAIGAEIDRIRNHLQESLRNLEESERKLQETDSNIKLANIEIVNLGRRADEVKQLTNYLKDNATRLQEGNIEGALNLTRDAWYRVSLLGETNMNITAINGRAENYCRRAEHLINKNQVDVVRNHENNEAAFLKYQEELNDLNGNMPDLNQRICDRHGDPCDEFCGGAGCKNGCGGLRCEKGALTLSEKALDFAKKTEQNIKEKEELADDILRSMSQAKANASESYKKAKRTHDETEAHLEETKDLIDRANVLVGKLTDMIDNTTASPGEMRELIDQVMSYTLQLDPDQIDDLAQKIEDAVSHLVNVESIIRNTENDLRRVEMLKADALEKKQRAEKVLAGVLNITKALDDADDAQKKARQSIKQANGDISSAKIDLEEIDKETEDAQKRANSTANAVLALQSRLEQLQKDNIRNELDAKDINKQAEDVKDSANNAHERATQLKNDFQTANESLSIQARRSESARERAQNLLNRASKITVDTTTQLSALQSMDDIYKSNEKEIQNLEGELNDLAGRITFYLQTIQTNAERYRQCT</sequence>
<feature type="domain" description="Laminin EGF-like" evidence="26">
    <location>
        <begin position="949"/>
        <end position="996"/>
    </location>
</feature>
<keyword evidence="30" id="KW-1185">Reference proteome</keyword>
<evidence type="ECO:0000256" key="19">
    <source>
        <dbReference type="ARBA" id="ARBA00079356"/>
    </source>
</evidence>
<evidence type="ECO:0000313" key="30">
    <source>
        <dbReference type="Proteomes" id="UP000075883"/>
    </source>
</evidence>
<dbReference type="FunFam" id="2.10.25.10:FF:000138">
    <property type="entry name" value="Laminin subunit beta 1"/>
    <property type="match status" value="1"/>
</dbReference>
<feature type="coiled-coil region" evidence="25">
    <location>
        <begin position="1724"/>
        <end position="1751"/>
    </location>
</feature>
<evidence type="ECO:0000256" key="17">
    <source>
        <dbReference type="ARBA" id="ARBA00076137"/>
    </source>
</evidence>
<feature type="disulfide bond" evidence="24">
    <location>
        <begin position="604"/>
        <end position="613"/>
    </location>
</feature>